<dbReference type="Proteomes" id="UP000326924">
    <property type="component" value="Unassembled WGS sequence"/>
</dbReference>
<proteinExistence type="predicted"/>
<evidence type="ECO:0000313" key="1">
    <source>
        <dbReference type="EMBL" id="KAA8900752.1"/>
    </source>
</evidence>
<sequence length="166" mass="18525">MFGCLLFSLSTTRPRVAAPRLLQDRCTRGKTTSTYITCNCRMRPRIICICIRYVMPVCRTQISSTPSSKRRRLGLDQISRGPSPSQIITAVHCPPWILSIRSAGVEWLPVPCCVPMIARRVSRTASMPVFTSTCLGRALCINPPPPQRAILLPFASRSVFQQSFKS</sequence>
<organism evidence="1 2">
    <name type="scientific">Sphaerosporella brunnea</name>
    <dbReference type="NCBI Taxonomy" id="1250544"/>
    <lineage>
        <taxon>Eukaryota</taxon>
        <taxon>Fungi</taxon>
        <taxon>Dikarya</taxon>
        <taxon>Ascomycota</taxon>
        <taxon>Pezizomycotina</taxon>
        <taxon>Pezizomycetes</taxon>
        <taxon>Pezizales</taxon>
        <taxon>Pyronemataceae</taxon>
        <taxon>Sphaerosporella</taxon>
    </lineage>
</organism>
<keyword evidence="2" id="KW-1185">Reference proteome</keyword>
<dbReference type="AlphaFoldDB" id="A0A5J5ES87"/>
<accession>A0A5J5ES87</accession>
<comment type="caution">
    <text evidence="1">The sequence shown here is derived from an EMBL/GenBank/DDBJ whole genome shotgun (WGS) entry which is preliminary data.</text>
</comment>
<reference evidence="1 2" key="1">
    <citation type="submission" date="2019-09" db="EMBL/GenBank/DDBJ databases">
        <title>Draft genome of the ectomycorrhizal ascomycete Sphaerosporella brunnea.</title>
        <authorList>
            <consortium name="DOE Joint Genome Institute"/>
            <person name="Benucci G.M."/>
            <person name="Marozzi G."/>
            <person name="Antonielli L."/>
            <person name="Sanchez S."/>
            <person name="Marco P."/>
            <person name="Wang X."/>
            <person name="Falini L.B."/>
            <person name="Barry K."/>
            <person name="Haridas S."/>
            <person name="Lipzen A."/>
            <person name="Labutti K."/>
            <person name="Grigoriev I.V."/>
            <person name="Murat C."/>
            <person name="Martin F."/>
            <person name="Albertini E."/>
            <person name="Donnini D."/>
            <person name="Bonito G."/>
        </authorList>
    </citation>
    <scope>NUCLEOTIDE SEQUENCE [LARGE SCALE GENOMIC DNA]</scope>
    <source>
        <strain evidence="1 2">Sb_GMNB300</strain>
    </source>
</reference>
<dbReference type="EMBL" id="VXIS01000150">
    <property type="protein sequence ID" value="KAA8900752.1"/>
    <property type="molecule type" value="Genomic_DNA"/>
</dbReference>
<dbReference type="InParanoid" id="A0A5J5ES87"/>
<gene>
    <name evidence="1" type="ORF">FN846DRAFT_136426</name>
</gene>
<evidence type="ECO:0000313" key="2">
    <source>
        <dbReference type="Proteomes" id="UP000326924"/>
    </source>
</evidence>
<name>A0A5J5ES87_9PEZI</name>
<protein>
    <submittedName>
        <fullName evidence="1">Uncharacterized protein</fullName>
    </submittedName>
</protein>